<evidence type="ECO:0000313" key="2">
    <source>
        <dbReference type="Proteomes" id="UP001234178"/>
    </source>
</evidence>
<sequence>MAGRDEIVGFEKDGQVFPPDVREFFHESFHLPASFDESRTKIRLLGCPKTRKLNLDEEIALVNYLKMDPEEIDRLTVQSYPRLEMHYLYLGGKWASNQKQIMCPLQLEIPLFIYSRPNYETIWTKPFIDRN</sequence>
<organism evidence="1 2">
    <name type="scientific">Daphnia magna</name>
    <dbReference type="NCBI Taxonomy" id="35525"/>
    <lineage>
        <taxon>Eukaryota</taxon>
        <taxon>Metazoa</taxon>
        <taxon>Ecdysozoa</taxon>
        <taxon>Arthropoda</taxon>
        <taxon>Crustacea</taxon>
        <taxon>Branchiopoda</taxon>
        <taxon>Diplostraca</taxon>
        <taxon>Cladocera</taxon>
        <taxon>Anomopoda</taxon>
        <taxon>Daphniidae</taxon>
        <taxon>Daphnia</taxon>
    </lineage>
</organism>
<reference evidence="1 2" key="1">
    <citation type="journal article" date="2023" name="Nucleic Acids Res.">
        <title>The hologenome of Daphnia magna reveals possible DNA methylation and microbiome-mediated evolution of the host genome.</title>
        <authorList>
            <person name="Chaturvedi A."/>
            <person name="Li X."/>
            <person name="Dhandapani V."/>
            <person name="Marshall H."/>
            <person name="Kissane S."/>
            <person name="Cuenca-Cambronero M."/>
            <person name="Asole G."/>
            <person name="Calvet F."/>
            <person name="Ruiz-Romero M."/>
            <person name="Marangio P."/>
            <person name="Guigo R."/>
            <person name="Rago D."/>
            <person name="Mirbahai L."/>
            <person name="Eastwood N."/>
            <person name="Colbourne J.K."/>
            <person name="Zhou J."/>
            <person name="Mallon E."/>
            <person name="Orsini L."/>
        </authorList>
    </citation>
    <scope>NUCLEOTIDE SEQUENCE [LARGE SCALE GENOMIC DNA]</scope>
    <source>
        <strain evidence="1">LRV0_1</strain>
    </source>
</reference>
<accession>A0ABR0A8Z3</accession>
<evidence type="ECO:0000313" key="1">
    <source>
        <dbReference type="EMBL" id="KAK4021618.1"/>
    </source>
</evidence>
<dbReference type="EMBL" id="JAOYFB010000036">
    <property type="protein sequence ID" value="KAK4021618.1"/>
    <property type="molecule type" value="Genomic_DNA"/>
</dbReference>
<protein>
    <submittedName>
        <fullName evidence="1">Uncharacterized protein</fullName>
    </submittedName>
</protein>
<proteinExistence type="predicted"/>
<name>A0ABR0A8Z3_9CRUS</name>
<comment type="caution">
    <text evidence="1">The sequence shown here is derived from an EMBL/GenBank/DDBJ whole genome shotgun (WGS) entry which is preliminary data.</text>
</comment>
<gene>
    <name evidence="1" type="ORF">OUZ56_003529</name>
</gene>
<dbReference type="Proteomes" id="UP001234178">
    <property type="component" value="Unassembled WGS sequence"/>
</dbReference>
<keyword evidence="2" id="KW-1185">Reference proteome</keyword>